<dbReference type="PANTHER" id="PTHR11904:SF9">
    <property type="entry name" value="PURINE NUCLEOSIDE PHOSPHORYLASE-RELATED"/>
    <property type="match status" value="1"/>
</dbReference>
<sequence>MLFSFGQVTLPVRVMKLLGVETLIVTNASGALNPDYKAGDMMIIKDHISLLGMTGLNPLVGPNDERFGTRFPATTDIYTKELRELAKAVGKEMHIEDCLHEGVYLGFLGPTYPTISESRFARLIGADAMGMSTTHETIVAKHAGLKVFALSLTTDEAELDIDTEVTCDHEEVLRTAAMRTDVLKTLVVKMLEKM</sequence>
<reference evidence="14" key="1">
    <citation type="submission" date="2017-02" db="UniProtKB">
        <authorList>
            <consortium name="WormBaseParasite"/>
        </authorList>
    </citation>
    <scope>IDENTIFICATION</scope>
</reference>
<dbReference type="WBParaSite" id="TASK_0001008801-mRNA-1">
    <property type="protein sequence ID" value="TASK_0001008801-mRNA-1"/>
    <property type="gene ID" value="TASK_0001008801"/>
</dbReference>
<comment type="catalytic activity">
    <reaction evidence="8">
        <text>2'-deoxyinosine + phosphate = 2-deoxy-alpha-D-ribose 1-phosphate + hypoxanthine</text>
        <dbReference type="Rhea" id="RHEA:27750"/>
        <dbReference type="ChEBI" id="CHEBI:17368"/>
        <dbReference type="ChEBI" id="CHEBI:28997"/>
        <dbReference type="ChEBI" id="CHEBI:43474"/>
        <dbReference type="ChEBI" id="CHEBI:57259"/>
        <dbReference type="EC" id="2.4.2.1"/>
    </reaction>
</comment>
<evidence type="ECO:0000256" key="4">
    <source>
        <dbReference type="ARBA" id="ARBA00022676"/>
    </source>
</evidence>
<evidence type="ECO:0000256" key="6">
    <source>
        <dbReference type="ARBA" id="ARBA00023918"/>
    </source>
</evidence>
<name>A0A0R3WGU5_TAEAS</name>
<dbReference type="PANTHER" id="PTHR11904">
    <property type="entry name" value="METHYLTHIOADENOSINE/PURINE NUCLEOSIDE PHOSPHORYLASE"/>
    <property type="match status" value="1"/>
</dbReference>
<gene>
    <name evidence="12" type="ORF">TASK_LOCUS10089</name>
</gene>
<evidence type="ECO:0000256" key="7">
    <source>
        <dbReference type="ARBA" id="ARBA00023929"/>
    </source>
</evidence>
<dbReference type="GO" id="GO:0004731">
    <property type="term" value="F:purine-nucleoside phosphorylase activity"/>
    <property type="evidence" value="ECO:0007669"/>
    <property type="project" value="UniProtKB-EC"/>
</dbReference>
<comment type="pathway">
    <text evidence="1">Purine metabolism; purine nucleoside salvage.</text>
</comment>
<comment type="catalytic activity">
    <reaction evidence="9">
        <text>guanosine + phosphate = alpha-D-ribose 1-phosphate + guanine</text>
        <dbReference type="Rhea" id="RHEA:13233"/>
        <dbReference type="ChEBI" id="CHEBI:16235"/>
        <dbReference type="ChEBI" id="CHEBI:16750"/>
        <dbReference type="ChEBI" id="CHEBI:43474"/>
        <dbReference type="ChEBI" id="CHEBI:57720"/>
        <dbReference type="EC" id="2.4.2.1"/>
    </reaction>
</comment>
<evidence type="ECO:0000313" key="14">
    <source>
        <dbReference type="WBParaSite" id="TASK_0001008801-mRNA-1"/>
    </source>
</evidence>
<keyword evidence="13" id="KW-1185">Reference proteome</keyword>
<evidence type="ECO:0000256" key="8">
    <source>
        <dbReference type="ARBA" id="ARBA00023950"/>
    </source>
</evidence>
<organism evidence="14">
    <name type="scientific">Taenia asiatica</name>
    <name type="common">Asian tapeworm</name>
    <dbReference type="NCBI Taxonomy" id="60517"/>
    <lineage>
        <taxon>Eukaryota</taxon>
        <taxon>Metazoa</taxon>
        <taxon>Spiralia</taxon>
        <taxon>Lophotrochozoa</taxon>
        <taxon>Platyhelminthes</taxon>
        <taxon>Cestoda</taxon>
        <taxon>Eucestoda</taxon>
        <taxon>Cyclophyllidea</taxon>
        <taxon>Taeniidae</taxon>
        <taxon>Taenia</taxon>
    </lineage>
</organism>
<evidence type="ECO:0000256" key="1">
    <source>
        <dbReference type="ARBA" id="ARBA00005058"/>
    </source>
</evidence>
<evidence type="ECO:0000313" key="12">
    <source>
        <dbReference type="EMBL" id="VDK48486.1"/>
    </source>
</evidence>
<dbReference type="Proteomes" id="UP000282613">
    <property type="component" value="Unassembled WGS sequence"/>
</dbReference>
<accession>A0A0R3WGU5</accession>
<evidence type="ECO:0000256" key="2">
    <source>
        <dbReference type="ARBA" id="ARBA00006751"/>
    </source>
</evidence>
<dbReference type="InterPro" id="IPR011268">
    <property type="entry name" value="Purine_phosphorylase"/>
</dbReference>
<feature type="domain" description="Nucleoside phosphorylase" evidence="11">
    <location>
        <begin position="8"/>
        <end position="180"/>
    </location>
</feature>
<evidence type="ECO:0000256" key="10">
    <source>
        <dbReference type="ARBA" id="ARBA00031036"/>
    </source>
</evidence>
<evidence type="ECO:0000256" key="9">
    <source>
        <dbReference type="ARBA" id="ARBA00023970"/>
    </source>
</evidence>
<dbReference type="InterPro" id="IPR035994">
    <property type="entry name" value="Nucleoside_phosphorylase_sf"/>
</dbReference>
<dbReference type="GO" id="GO:0005737">
    <property type="term" value="C:cytoplasm"/>
    <property type="evidence" value="ECO:0007669"/>
    <property type="project" value="TreeGrafter"/>
</dbReference>
<keyword evidence="5" id="KW-0808">Transferase</keyword>
<dbReference type="Pfam" id="PF01048">
    <property type="entry name" value="PNP_UDP_1"/>
    <property type="match status" value="1"/>
</dbReference>
<comment type="catalytic activity">
    <reaction evidence="7">
        <text>2'-deoxyguanosine + phosphate = 2-deoxy-alpha-D-ribose 1-phosphate + guanine</text>
        <dbReference type="Rhea" id="RHEA:27738"/>
        <dbReference type="ChEBI" id="CHEBI:16235"/>
        <dbReference type="ChEBI" id="CHEBI:17172"/>
        <dbReference type="ChEBI" id="CHEBI:43474"/>
        <dbReference type="ChEBI" id="CHEBI:57259"/>
        <dbReference type="EC" id="2.4.2.1"/>
    </reaction>
</comment>
<keyword evidence="4" id="KW-0328">Glycosyltransferase</keyword>
<dbReference type="EC" id="2.4.2.1" evidence="3"/>
<dbReference type="EMBL" id="UYRS01020254">
    <property type="protein sequence ID" value="VDK48486.1"/>
    <property type="molecule type" value="Genomic_DNA"/>
</dbReference>
<comment type="similarity">
    <text evidence="2">Belongs to the PNP/MTAP phosphorylase family.</text>
</comment>
<reference evidence="12 13" key="2">
    <citation type="submission" date="2018-11" db="EMBL/GenBank/DDBJ databases">
        <authorList>
            <consortium name="Pathogen Informatics"/>
        </authorList>
    </citation>
    <scope>NUCLEOTIDE SEQUENCE [LARGE SCALE GENOMIC DNA]</scope>
</reference>
<dbReference type="Gene3D" id="3.40.50.1580">
    <property type="entry name" value="Nucleoside phosphorylase domain"/>
    <property type="match status" value="1"/>
</dbReference>
<evidence type="ECO:0000256" key="3">
    <source>
        <dbReference type="ARBA" id="ARBA00011886"/>
    </source>
</evidence>
<comment type="catalytic activity">
    <reaction evidence="6">
        <text>inosine + phosphate = alpha-D-ribose 1-phosphate + hypoxanthine</text>
        <dbReference type="Rhea" id="RHEA:27646"/>
        <dbReference type="ChEBI" id="CHEBI:17368"/>
        <dbReference type="ChEBI" id="CHEBI:17596"/>
        <dbReference type="ChEBI" id="CHEBI:43474"/>
        <dbReference type="ChEBI" id="CHEBI:57720"/>
        <dbReference type="EC" id="2.4.2.1"/>
    </reaction>
</comment>
<dbReference type="SUPFAM" id="SSF53167">
    <property type="entry name" value="Purine and uridine phosphorylases"/>
    <property type="match status" value="1"/>
</dbReference>
<dbReference type="STRING" id="60517.A0A0R3WGU5"/>
<evidence type="ECO:0000256" key="5">
    <source>
        <dbReference type="ARBA" id="ARBA00022679"/>
    </source>
</evidence>
<dbReference type="InterPro" id="IPR000845">
    <property type="entry name" value="Nucleoside_phosphorylase_d"/>
</dbReference>
<dbReference type="NCBIfam" id="TIGR01697">
    <property type="entry name" value="PNPH-PUNA-XAPA"/>
    <property type="match status" value="1"/>
</dbReference>
<protein>
    <recommendedName>
        <fullName evidence="3">purine-nucleoside phosphorylase</fullName>
        <ecNumber evidence="3">2.4.2.1</ecNumber>
    </recommendedName>
    <alternativeName>
        <fullName evidence="10">Inosine-guanosine phosphorylase</fullName>
    </alternativeName>
</protein>
<proteinExistence type="inferred from homology"/>
<dbReference type="GO" id="GO:0009116">
    <property type="term" value="P:nucleoside metabolic process"/>
    <property type="evidence" value="ECO:0007669"/>
    <property type="project" value="InterPro"/>
</dbReference>
<evidence type="ECO:0000313" key="13">
    <source>
        <dbReference type="Proteomes" id="UP000282613"/>
    </source>
</evidence>
<evidence type="ECO:0000259" key="11">
    <source>
        <dbReference type="Pfam" id="PF01048"/>
    </source>
</evidence>
<dbReference type="AlphaFoldDB" id="A0A0R3WGU5"/>
<dbReference type="CDD" id="cd09009">
    <property type="entry name" value="PNP-EcPNPII_like"/>
    <property type="match status" value="1"/>
</dbReference>
<dbReference type="UniPathway" id="UPA00606"/>
<dbReference type="OrthoDB" id="10261782at2759"/>